<organism evidence="1 2">
    <name type="scientific">Hermanssonia centrifuga</name>
    <dbReference type="NCBI Taxonomy" id="98765"/>
    <lineage>
        <taxon>Eukaryota</taxon>
        <taxon>Fungi</taxon>
        <taxon>Dikarya</taxon>
        <taxon>Basidiomycota</taxon>
        <taxon>Agaricomycotina</taxon>
        <taxon>Agaricomycetes</taxon>
        <taxon>Polyporales</taxon>
        <taxon>Meruliaceae</taxon>
        <taxon>Hermanssonia</taxon>
    </lineage>
</organism>
<gene>
    <name evidence="1" type="ORF">PHLCEN_2v1964</name>
</gene>
<reference evidence="1 2" key="1">
    <citation type="submission" date="2018-02" db="EMBL/GenBank/DDBJ databases">
        <title>Genome sequence of the basidiomycete white-rot fungus Phlebia centrifuga.</title>
        <authorList>
            <person name="Granchi Z."/>
            <person name="Peng M."/>
            <person name="de Vries R.P."/>
            <person name="Hilden K."/>
            <person name="Makela M.R."/>
            <person name="Grigoriev I."/>
            <person name="Riley R."/>
        </authorList>
    </citation>
    <scope>NUCLEOTIDE SEQUENCE [LARGE SCALE GENOMIC DNA]</scope>
    <source>
        <strain evidence="1 2">FBCC195</strain>
    </source>
</reference>
<dbReference type="AlphaFoldDB" id="A0A2R6RVF2"/>
<sequence>MPSRVTFSELNAESGSLPVLNGWRIQQGSPGIDPDILKSRAEPRKFTGFSDAAICPQIWRASCITYHRSRGLQSVWEFNWFETGAST</sequence>
<dbReference type="Proteomes" id="UP000186601">
    <property type="component" value="Unassembled WGS sequence"/>
</dbReference>
<dbReference type="EMBL" id="MLYV02000169">
    <property type="protein sequence ID" value="PSS33993.1"/>
    <property type="molecule type" value="Genomic_DNA"/>
</dbReference>
<protein>
    <submittedName>
        <fullName evidence="1">Uncharacterized protein</fullName>
    </submittedName>
</protein>
<evidence type="ECO:0000313" key="1">
    <source>
        <dbReference type="EMBL" id="PSS33993.1"/>
    </source>
</evidence>
<keyword evidence="2" id="KW-1185">Reference proteome</keyword>
<comment type="caution">
    <text evidence="1">The sequence shown here is derived from an EMBL/GenBank/DDBJ whole genome shotgun (WGS) entry which is preliminary data.</text>
</comment>
<name>A0A2R6RVF2_9APHY</name>
<accession>A0A2R6RVF2</accession>
<evidence type="ECO:0000313" key="2">
    <source>
        <dbReference type="Proteomes" id="UP000186601"/>
    </source>
</evidence>
<proteinExistence type="predicted"/>